<reference evidence="1 2" key="1">
    <citation type="submission" date="2015-02" db="EMBL/GenBank/DDBJ databases">
        <title>Single-cell genomics of uncultivated deep-branching MTB reveals a conserved set of magnetosome genes.</title>
        <authorList>
            <person name="Kolinko S."/>
            <person name="Richter M."/>
            <person name="Glockner F.O."/>
            <person name="Brachmann A."/>
            <person name="Schuler D."/>
        </authorList>
    </citation>
    <scope>NUCLEOTIDE SEQUENCE [LARGE SCALE GENOMIC DNA]</scope>
    <source>
        <strain evidence="1">TM-1</strain>
    </source>
</reference>
<evidence type="ECO:0000313" key="1">
    <source>
        <dbReference type="EMBL" id="KJU86086.1"/>
    </source>
</evidence>
<proteinExistence type="predicted"/>
<comment type="caution">
    <text evidence="1">The sequence shown here is derived from an EMBL/GenBank/DDBJ whole genome shotgun (WGS) entry which is preliminary data.</text>
</comment>
<feature type="non-terminal residue" evidence="1">
    <location>
        <position position="57"/>
    </location>
</feature>
<dbReference type="EMBL" id="LACI01000742">
    <property type="protein sequence ID" value="KJU86086.1"/>
    <property type="molecule type" value="Genomic_DNA"/>
</dbReference>
<gene>
    <name evidence="1" type="ORF">MBAV_001721</name>
</gene>
<protein>
    <submittedName>
        <fullName evidence="1">Uncharacterized protein</fullName>
    </submittedName>
</protein>
<evidence type="ECO:0000313" key="2">
    <source>
        <dbReference type="Proteomes" id="UP000033423"/>
    </source>
</evidence>
<name>A0A0F3GW05_9BACT</name>
<keyword evidence="2" id="KW-1185">Reference proteome</keyword>
<organism evidence="1 2">
    <name type="scientific">Candidatus Magnetobacterium bavaricum</name>
    <dbReference type="NCBI Taxonomy" id="29290"/>
    <lineage>
        <taxon>Bacteria</taxon>
        <taxon>Pseudomonadati</taxon>
        <taxon>Nitrospirota</taxon>
        <taxon>Thermodesulfovibrionia</taxon>
        <taxon>Thermodesulfovibrionales</taxon>
        <taxon>Candidatus Magnetobacteriaceae</taxon>
        <taxon>Candidatus Magnetobacterium</taxon>
    </lineage>
</organism>
<sequence length="57" mass="6214">MYRLTKYAPASACRDAPNPIAADSVTDPKIAFMLKDVKTSVKNEPNQTPGNTLGEYI</sequence>
<dbReference type="Proteomes" id="UP000033423">
    <property type="component" value="Unassembled WGS sequence"/>
</dbReference>
<accession>A0A0F3GW05</accession>
<dbReference type="AlphaFoldDB" id="A0A0F3GW05"/>